<dbReference type="AlphaFoldDB" id="A0A7J7NGC9"/>
<accession>A0A7J7NGC9</accession>
<dbReference type="Proteomes" id="UP000541444">
    <property type="component" value="Unassembled WGS sequence"/>
</dbReference>
<dbReference type="Pfam" id="PF01535">
    <property type="entry name" value="PPR"/>
    <property type="match status" value="1"/>
</dbReference>
<organism evidence="2 3">
    <name type="scientific">Kingdonia uniflora</name>
    <dbReference type="NCBI Taxonomy" id="39325"/>
    <lineage>
        <taxon>Eukaryota</taxon>
        <taxon>Viridiplantae</taxon>
        <taxon>Streptophyta</taxon>
        <taxon>Embryophyta</taxon>
        <taxon>Tracheophyta</taxon>
        <taxon>Spermatophyta</taxon>
        <taxon>Magnoliopsida</taxon>
        <taxon>Ranunculales</taxon>
        <taxon>Circaeasteraceae</taxon>
        <taxon>Kingdonia</taxon>
    </lineage>
</organism>
<comment type="caution">
    <text evidence="2">The sequence shown here is derived from an EMBL/GenBank/DDBJ whole genome shotgun (WGS) entry which is preliminary data.</text>
</comment>
<evidence type="ECO:0008006" key="4">
    <source>
        <dbReference type="Google" id="ProtNLM"/>
    </source>
</evidence>
<keyword evidence="3" id="KW-1185">Reference proteome</keyword>
<dbReference type="InterPro" id="IPR002885">
    <property type="entry name" value="PPR_rpt"/>
</dbReference>
<keyword evidence="1" id="KW-0677">Repeat</keyword>
<dbReference type="EMBL" id="JACGCM010000811">
    <property type="protein sequence ID" value="KAF6166113.1"/>
    <property type="molecule type" value="Genomic_DNA"/>
</dbReference>
<protein>
    <recommendedName>
        <fullName evidence="4">Pentatricopeptide repeat-containing protein</fullName>
    </recommendedName>
</protein>
<evidence type="ECO:0000313" key="2">
    <source>
        <dbReference type="EMBL" id="KAF6166113.1"/>
    </source>
</evidence>
<dbReference type="NCBIfam" id="TIGR00756">
    <property type="entry name" value="PPR"/>
    <property type="match status" value="1"/>
</dbReference>
<gene>
    <name evidence="2" type="ORF">GIB67_023823</name>
</gene>
<proteinExistence type="predicted"/>
<sequence>MGFVYDVVTGSALVGCVQNDQLLDSFELFKEMQQEGVEKQSEEAQKFFSRMLDMGQAPNNFTYATVLDTCEI</sequence>
<evidence type="ECO:0000256" key="1">
    <source>
        <dbReference type="ARBA" id="ARBA00022737"/>
    </source>
</evidence>
<evidence type="ECO:0000313" key="3">
    <source>
        <dbReference type="Proteomes" id="UP000541444"/>
    </source>
</evidence>
<dbReference type="Gene3D" id="1.25.40.10">
    <property type="entry name" value="Tetratricopeptide repeat domain"/>
    <property type="match status" value="1"/>
</dbReference>
<reference evidence="2 3" key="1">
    <citation type="journal article" date="2020" name="IScience">
        <title>Genome Sequencing of the Endangered Kingdonia uniflora (Circaeasteraceae, Ranunculales) Reveals Potential Mechanisms of Evolutionary Specialization.</title>
        <authorList>
            <person name="Sun Y."/>
            <person name="Deng T."/>
            <person name="Zhang A."/>
            <person name="Moore M.J."/>
            <person name="Landis J.B."/>
            <person name="Lin N."/>
            <person name="Zhang H."/>
            <person name="Zhang X."/>
            <person name="Huang J."/>
            <person name="Zhang X."/>
            <person name="Sun H."/>
            <person name="Wang H."/>
        </authorList>
    </citation>
    <scope>NUCLEOTIDE SEQUENCE [LARGE SCALE GENOMIC DNA]</scope>
    <source>
        <strain evidence="2">TB1705</strain>
        <tissue evidence="2">Leaf</tissue>
    </source>
</reference>
<name>A0A7J7NGC9_9MAGN</name>
<dbReference type="InterPro" id="IPR011990">
    <property type="entry name" value="TPR-like_helical_dom_sf"/>
</dbReference>